<keyword evidence="4 11" id="KW-0808">Transferase</keyword>
<dbReference type="InterPro" id="IPR027417">
    <property type="entry name" value="P-loop_NTPase"/>
</dbReference>
<dbReference type="Proteomes" id="UP001139502">
    <property type="component" value="Unassembled WGS sequence"/>
</dbReference>
<keyword evidence="8 11" id="KW-0067">ATP-binding</keyword>
<organism evidence="14 15">
    <name type="scientific">Rothia santali</name>
    <dbReference type="NCBI Taxonomy" id="2949643"/>
    <lineage>
        <taxon>Bacteria</taxon>
        <taxon>Bacillati</taxon>
        <taxon>Actinomycetota</taxon>
        <taxon>Actinomycetes</taxon>
        <taxon>Micrococcales</taxon>
        <taxon>Micrococcaceae</taxon>
        <taxon>Rothia</taxon>
    </lineage>
</organism>
<protein>
    <recommendedName>
        <fullName evidence="3 11">Thymidylate kinase</fullName>
        <ecNumber evidence="2 11">2.7.4.9</ecNumber>
    </recommendedName>
    <alternativeName>
        <fullName evidence="11">dTMP kinase</fullName>
    </alternativeName>
</protein>
<feature type="compositionally biased region" description="Low complexity" evidence="12">
    <location>
        <begin position="221"/>
        <end position="236"/>
    </location>
</feature>
<dbReference type="GO" id="GO:0005524">
    <property type="term" value="F:ATP binding"/>
    <property type="evidence" value="ECO:0007669"/>
    <property type="project" value="UniProtKB-UniRule"/>
</dbReference>
<feature type="domain" description="Thymidylate kinase-like" evidence="13">
    <location>
        <begin position="23"/>
        <end position="210"/>
    </location>
</feature>
<dbReference type="AlphaFoldDB" id="A0A9X2KIQ5"/>
<gene>
    <name evidence="11 14" type="primary">tmk</name>
    <name evidence="14" type="ORF">NBM05_09755</name>
</gene>
<evidence type="ECO:0000256" key="1">
    <source>
        <dbReference type="ARBA" id="ARBA00009776"/>
    </source>
</evidence>
<evidence type="ECO:0000256" key="6">
    <source>
        <dbReference type="ARBA" id="ARBA00022741"/>
    </source>
</evidence>
<evidence type="ECO:0000256" key="10">
    <source>
        <dbReference type="ARBA" id="ARBA00057735"/>
    </source>
</evidence>
<proteinExistence type="inferred from homology"/>
<keyword evidence="7 11" id="KW-0418">Kinase</keyword>
<evidence type="ECO:0000313" key="15">
    <source>
        <dbReference type="Proteomes" id="UP001139502"/>
    </source>
</evidence>
<dbReference type="EMBL" id="JANAFB010000022">
    <property type="protein sequence ID" value="MCP3426280.1"/>
    <property type="molecule type" value="Genomic_DNA"/>
</dbReference>
<evidence type="ECO:0000256" key="12">
    <source>
        <dbReference type="SAM" id="MobiDB-lite"/>
    </source>
</evidence>
<evidence type="ECO:0000313" key="14">
    <source>
        <dbReference type="EMBL" id="MCP3426280.1"/>
    </source>
</evidence>
<dbReference type="InterPro" id="IPR039430">
    <property type="entry name" value="Thymidylate_kin-like_dom"/>
</dbReference>
<dbReference type="FunFam" id="3.40.50.300:FF:000225">
    <property type="entry name" value="Thymidylate kinase"/>
    <property type="match status" value="1"/>
</dbReference>
<feature type="region of interest" description="Disordered" evidence="12">
    <location>
        <begin position="1"/>
        <end position="31"/>
    </location>
</feature>
<dbReference type="RefSeq" id="WP_254166865.1">
    <property type="nucleotide sequence ID" value="NZ_JANAFB010000022.1"/>
</dbReference>
<dbReference type="Gene3D" id="3.40.50.300">
    <property type="entry name" value="P-loop containing nucleotide triphosphate hydrolases"/>
    <property type="match status" value="1"/>
</dbReference>
<keyword evidence="6 11" id="KW-0547">Nucleotide-binding</keyword>
<dbReference type="GO" id="GO:0006227">
    <property type="term" value="P:dUDP biosynthetic process"/>
    <property type="evidence" value="ECO:0007669"/>
    <property type="project" value="TreeGrafter"/>
</dbReference>
<comment type="caution">
    <text evidence="14">The sequence shown here is derived from an EMBL/GenBank/DDBJ whole genome shotgun (WGS) entry which is preliminary data.</text>
</comment>
<evidence type="ECO:0000256" key="5">
    <source>
        <dbReference type="ARBA" id="ARBA00022727"/>
    </source>
</evidence>
<dbReference type="PANTHER" id="PTHR10344:SF4">
    <property type="entry name" value="UMP-CMP KINASE 2, MITOCHONDRIAL"/>
    <property type="match status" value="1"/>
</dbReference>
<evidence type="ECO:0000256" key="7">
    <source>
        <dbReference type="ARBA" id="ARBA00022777"/>
    </source>
</evidence>
<dbReference type="Pfam" id="PF02223">
    <property type="entry name" value="Thymidylate_kin"/>
    <property type="match status" value="1"/>
</dbReference>
<feature type="binding site" evidence="11">
    <location>
        <begin position="25"/>
        <end position="32"/>
    </location>
    <ligand>
        <name>ATP</name>
        <dbReference type="ChEBI" id="CHEBI:30616"/>
    </ligand>
</feature>
<evidence type="ECO:0000259" key="13">
    <source>
        <dbReference type="Pfam" id="PF02223"/>
    </source>
</evidence>
<reference evidence="14" key="1">
    <citation type="submission" date="2022-06" db="EMBL/GenBank/DDBJ databases">
        <title>Rothia sp. isolated from sandalwood seedling.</title>
        <authorList>
            <person name="Tuikhar N."/>
            <person name="Kirdat K."/>
            <person name="Thorat V."/>
            <person name="Swetha P."/>
            <person name="Padma S."/>
            <person name="Sundararaj R."/>
            <person name="Yadav A."/>
        </authorList>
    </citation>
    <scope>NUCLEOTIDE SEQUENCE</scope>
    <source>
        <strain evidence="14">AR01</strain>
    </source>
</reference>
<dbReference type="SUPFAM" id="SSF52540">
    <property type="entry name" value="P-loop containing nucleoside triphosphate hydrolases"/>
    <property type="match status" value="1"/>
</dbReference>
<comment type="function">
    <text evidence="10 11">Phosphorylation of dTMP to form dTDP in both de novo and salvage pathways of dTTP synthesis.</text>
</comment>
<dbReference type="GO" id="GO:0006235">
    <property type="term" value="P:dTTP biosynthetic process"/>
    <property type="evidence" value="ECO:0007669"/>
    <property type="project" value="UniProtKB-UniRule"/>
</dbReference>
<feature type="region of interest" description="Disordered" evidence="12">
    <location>
        <begin position="217"/>
        <end position="242"/>
    </location>
</feature>
<comment type="similarity">
    <text evidence="1 11">Belongs to the thymidylate kinase family.</text>
</comment>
<dbReference type="InterPro" id="IPR018095">
    <property type="entry name" value="Thymidylate_kin_CS"/>
</dbReference>
<dbReference type="PANTHER" id="PTHR10344">
    <property type="entry name" value="THYMIDYLATE KINASE"/>
    <property type="match status" value="1"/>
</dbReference>
<keyword evidence="15" id="KW-1185">Reference proteome</keyword>
<accession>A0A9X2KIQ5</accession>
<evidence type="ECO:0000256" key="2">
    <source>
        <dbReference type="ARBA" id="ARBA00012980"/>
    </source>
</evidence>
<dbReference type="NCBIfam" id="TIGR00041">
    <property type="entry name" value="DTMP_kinase"/>
    <property type="match status" value="1"/>
</dbReference>
<dbReference type="EC" id="2.7.4.9" evidence="2 11"/>
<evidence type="ECO:0000256" key="9">
    <source>
        <dbReference type="ARBA" id="ARBA00048743"/>
    </source>
</evidence>
<name>A0A9X2KIQ5_9MICC</name>
<comment type="catalytic activity">
    <reaction evidence="9 11">
        <text>dTMP + ATP = dTDP + ADP</text>
        <dbReference type="Rhea" id="RHEA:13517"/>
        <dbReference type="ChEBI" id="CHEBI:30616"/>
        <dbReference type="ChEBI" id="CHEBI:58369"/>
        <dbReference type="ChEBI" id="CHEBI:63528"/>
        <dbReference type="ChEBI" id="CHEBI:456216"/>
        <dbReference type="EC" id="2.7.4.9"/>
    </reaction>
</comment>
<evidence type="ECO:0000256" key="11">
    <source>
        <dbReference type="HAMAP-Rule" id="MF_00165"/>
    </source>
</evidence>
<evidence type="ECO:0000256" key="3">
    <source>
        <dbReference type="ARBA" id="ARBA00017144"/>
    </source>
</evidence>
<dbReference type="PROSITE" id="PS01331">
    <property type="entry name" value="THYMIDYLATE_KINASE"/>
    <property type="match status" value="1"/>
</dbReference>
<dbReference type="GO" id="GO:0005829">
    <property type="term" value="C:cytosol"/>
    <property type="evidence" value="ECO:0007669"/>
    <property type="project" value="TreeGrafter"/>
</dbReference>
<sequence>MTSDLSFAPVSPRPPHPGTFVVLEGGDGSGKSTQARILADRLREEGHDVVLTREPGGTEIGERLRELVLAHGQGAVDPHTEALIYAASRAAHAHQLIGPALERGGVVVCDRYIDSSAAYQGAGRGLGEDAVRELSRWATADLLPDLTVVLAVPLADARERAGARGDADRLEAEPDSFHARVNDSFARLAESPGGGRVAVDGTGSVDDVARRVWGAVAPRLEPAADPARTAAGATGPEAEEAR</sequence>
<evidence type="ECO:0000256" key="4">
    <source>
        <dbReference type="ARBA" id="ARBA00022679"/>
    </source>
</evidence>
<evidence type="ECO:0000256" key="8">
    <source>
        <dbReference type="ARBA" id="ARBA00022840"/>
    </source>
</evidence>
<dbReference type="GO" id="GO:0004798">
    <property type="term" value="F:dTMP kinase activity"/>
    <property type="evidence" value="ECO:0007669"/>
    <property type="project" value="UniProtKB-UniRule"/>
</dbReference>
<dbReference type="HAMAP" id="MF_00165">
    <property type="entry name" value="Thymidylate_kinase"/>
    <property type="match status" value="1"/>
</dbReference>
<dbReference type="GO" id="GO:0006233">
    <property type="term" value="P:dTDP biosynthetic process"/>
    <property type="evidence" value="ECO:0007669"/>
    <property type="project" value="InterPro"/>
</dbReference>
<dbReference type="CDD" id="cd01672">
    <property type="entry name" value="TMPK"/>
    <property type="match status" value="1"/>
</dbReference>
<dbReference type="InterPro" id="IPR018094">
    <property type="entry name" value="Thymidylate_kinase"/>
</dbReference>
<keyword evidence="5 11" id="KW-0545">Nucleotide biosynthesis</keyword>